<dbReference type="OrthoDB" id="1917198at2759"/>
<organism evidence="7 8">
    <name type="scientific">Rickenella mellea</name>
    <dbReference type="NCBI Taxonomy" id="50990"/>
    <lineage>
        <taxon>Eukaryota</taxon>
        <taxon>Fungi</taxon>
        <taxon>Dikarya</taxon>
        <taxon>Basidiomycota</taxon>
        <taxon>Agaricomycotina</taxon>
        <taxon>Agaricomycetes</taxon>
        <taxon>Hymenochaetales</taxon>
        <taxon>Rickenellaceae</taxon>
        <taxon>Rickenella</taxon>
    </lineage>
</organism>
<comment type="similarity">
    <text evidence="2">Belongs to the FIP1 family.</text>
</comment>
<feature type="compositionally biased region" description="Basic and acidic residues" evidence="5">
    <location>
        <begin position="128"/>
        <end position="139"/>
    </location>
</feature>
<gene>
    <name evidence="7" type="ORF">BD410DRAFT_771928</name>
</gene>
<evidence type="ECO:0000313" key="8">
    <source>
        <dbReference type="Proteomes" id="UP000294933"/>
    </source>
</evidence>
<keyword evidence="8" id="KW-1185">Reference proteome</keyword>
<sequence length="547" mass="57790">MDEDEDSFLYGDAIQPPPPIPQKAPVIEVKPIHVEEQSNGIIAHLEAEAEAERREEGDDAEAEMDAEGEEDGEEESDDDVEFIMEPVAKSMDFRNRPPGQRPTQNRVLSGGPAAPAPAPVTNLTTEYTPRERGTLDAPKRQTSQAASSVPDDSKSVSGTSAIARQHSQEESQHEDDGPDPSTLPPATAPPSHPAINPAVPGILEGRSIFDVDVSNLAEKPWRRPGSDLSDWFNYGFDEISWEAYCYRRRDMGEMATVLKANVINFAGMPEEQLVALPPEVRTMVMTGATAMMSAGAAQNPGMMNPAVGMNPMMDMSGMGGMGMGPMGMGMNGDMGMAMQGGTMMQEGPVQGPNAGGSGASITPEQGAPGQMGQMGMQEGFAPNTPGMMGMNAGGEFGMQETGGMVPQQMYPGMEGSGTPVAPVRGATPGQFRGRGMVAGVGLRGRGANFPGRGRGRGAMYDGMPPLPVRPASPLPPGVPTGPRNPGNRYKDRDNNGPAVDGLDYGGGKDSGGGTPSEADEKSSSRKRRASPDRDRDEDRSSRSSKRR</sequence>
<evidence type="ECO:0000259" key="6">
    <source>
        <dbReference type="Pfam" id="PF05182"/>
    </source>
</evidence>
<feature type="region of interest" description="Disordered" evidence="5">
    <location>
        <begin position="447"/>
        <end position="547"/>
    </location>
</feature>
<dbReference type="AlphaFoldDB" id="A0A4Y7Q0F8"/>
<dbReference type="STRING" id="50990.A0A4Y7Q0F8"/>
<dbReference type="GO" id="GO:0005847">
    <property type="term" value="C:mRNA cleavage and polyadenylation specificity factor complex"/>
    <property type="evidence" value="ECO:0007669"/>
    <property type="project" value="TreeGrafter"/>
</dbReference>
<dbReference type="InterPro" id="IPR007854">
    <property type="entry name" value="Fip1_dom"/>
</dbReference>
<evidence type="ECO:0000256" key="1">
    <source>
        <dbReference type="ARBA" id="ARBA00004123"/>
    </source>
</evidence>
<dbReference type="GO" id="GO:0006397">
    <property type="term" value="P:mRNA processing"/>
    <property type="evidence" value="ECO:0007669"/>
    <property type="project" value="UniProtKB-KW"/>
</dbReference>
<dbReference type="PANTHER" id="PTHR13484">
    <property type="entry name" value="FIP1-LIKE 1 PROTEIN"/>
    <property type="match status" value="1"/>
</dbReference>
<reference evidence="7 8" key="1">
    <citation type="submission" date="2018-06" db="EMBL/GenBank/DDBJ databases">
        <title>A transcriptomic atlas of mushroom development highlights an independent origin of complex multicellularity.</title>
        <authorList>
            <consortium name="DOE Joint Genome Institute"/>
            <person name="Krizsan K."/>
            <person name="Almasi E."/>
            <person name="Merenyi Z."/>
            <person name="Sahu N."/>
            <person name="Viragh M."/>
            <person name="Koszo T."/>
            <person name="Mondo S."/>
            <person name="Kiss B."/>
            <person name="Balint B."/>
            <person name="Kues U."/>
            <person name="Barry K."/>
            <person name="Hegedus J.C."/>
            <person name="Henrissat B."/>
            <person name="Johnson J."/>
            <person name="Lipzen A."/>
            <person name="Ohm R."/>
            <person name="Nagy I."/>
            <person name="Pangilinan J."/>
            <person name="Yan J."/>
            <person name="Xiong Y."/>
            <person name="Grigoriev I.V."/>
            <person name="Hibbett D.S."/>
            <person name="Nagy L.G."/>
        </authorList>
    </citation>
    <scope>NUCLEOTIDE SEQUENCE [LARGE SCALE GENOMIC DNA]</scope>
    <source>
        <strain evidence="7 8">SZMC22713</strain>
    </source>
</reference>
<dbReference type="EMBL" id="ML170184">
    <property type="protein sequence ID" value="TDL20885.1"/>
    <property type="molecule type" value="Genomic_DNA"/>
</dbReference>
<feature type="compositionally biased region" description="Basic and acidic residues" evidence="5">
    <location>
        <begin position="45"/>
        <end position="56"/>
    </location>
</feature>
<dbReference type="InterPro" id="IPR051187">
    <property type="entry name" value="Pre-mRNA_3'-end_processing_reg"/>
</dbReference>
<dbReference type="PANTHER" id="PTHR13484:SF0">
    <property type="entry name" value="PRE-MRNA 3'-END-PROCESSING FACTOR FIP1"/>
    <property type="match status" value="1"/>
</dbReference>
<comment type="subcellular location">
    <subcellularLocation>
        <location evidence="1">Nucleus</location>
    </subcellularLocation>
</comment>
<keyword evidence="4" id="KW-0539">Nucleus</keyword>
<evidence type="ECO:0000313" key="7">
    <source>
        <dbReference type="EMBL" id="TDL20885.1"/>
    </source>
</evidence>
<dbReference type="Proteomes" id="UP000294933">
    <property type="component" value="Unassembled WGS sequence"/>
</dbReference>
<evidence type="ECO:0000256" key="5">
    <source>
        <dbReference type="SAM" id="MobiDB-lite"/>
    </source>
</evidence>
<feature type="compositionally biased region" description="Basic and acidic residues" evidence="5">
    <location>
        <begin position="518"/>
        <end position="541"/>
    </location>
</feature>
<feature type="region of interest" description="Disordered" evidence="5">
    <location>
        <begin position="42"/>
        <end position="200"/>
    </location>
</feature>
<keyword evidence="3" id="KW-0507">mRNA processing</keyword>
<feature type="compositionally biased region" description="Acidic residues" evidence="5">
    <location>
        <begin position="57"/>
        <end position="82"/>
    </location>
</feature>
<proteinExistence type="inferred from homology"/>
<evidence type="ECO:0000256" key="4">
    <source>
        <dbReference type="ARBA" id="ARBA00023242"/>
    </source>
</evidence>
<name>A0A4Y7Q0F8_9AGAM</name>
<accession>A0A4Y7Q0F8</accession>
<feature type="compositionally biased region" description="Pro residues" evidence="5">
    <location>
        <begin position="181"/>
        <end position="192"/>
    </location>
</feature>
<evidence type="ECO:0000256" key="3">
    <source>
        <dbReference type="ARBA" id="ARBA00022664"/>
    </source>
</evidence>
<dbReference type="Pfam" id="PF05182">
    <property type="entry name" value="Fip1"/>
    <property type="match status" value="1"/>
</dbReference>
<evidence type="ECO:0000256" key="2">
    <source>
        <dbReference type="ARBA" id="ARBA00007459"/>
    </source>
</evidence>
<feature type="compositionally biased region" description="Basic and acidic residues" evidence="5">
    <location>
        <begin position="166"/>
        <end position="175"/>
    </location>
</feature>
<feature type="compositionally biased region" description="Pro residues" evidence="5">
    <location>
        <begin position="464"/>
        <end position="479"/>
    </location>
</feature>
<feature type="region of interest" description="Disordered" evidence="5">
    <location>
        <begin position="1"/>
        <end position="24"/>
    </location>
</feature>
<feature type="compositionally biased region" description="Gly residues" evidence="5">
    <location>
        <begin position="503"/>
        <end position="514"/>
    </location>
</feature>
<feature type="domain" description="Pre-mRNA polyadenylation factor Fip1" evidence="6">
    <location>
        <begin position="210"/>
        <end position="251"/>
    </location>
</feature>
<dbReference type="VEuPathDB" id="FungiDB:BD410DRAFT_771928"/>
<protein>
    <recommendedName>
        <fullName evidence="6">Pre-mRNA polyadenylation factor Fip1 domain-containing protein</fullName>
    </recommendedName>
</protein>